<dbReference type="GO" id="GO:0019290">
    <property type="term" value="P:siderophore biosynthetic process"/>
    <property type="evidence" value="ECO:0007669"/>
    <property type="project" value="InterPro"/>
</dbReference>
<name>A0AA37T994_9HYPH</name>
<organism evidence="4 5">
    <name type="scientific">Methylobacterium tardum</name>
    <dbReference type="NCBI Taxonomy" id="374432"/>
    <lineage>
        <taxon>Bacteria</taxon>
        <taxon>Pseudomonadati</taxon>
        <taxon>Pseudomonadota</taxon>
        <taxon>Alphaproteobacteria</taxon>
        <taxon>Hyphomicrobiales</taxon>
        <taxon>Methylobacteriaceae</taxon>
        <taxon>Methylobacterium</taxon>
    </lineage>
</organism>
<dbReference type="AlphaFoldDB" id="A0AA37T994"/>
<dbReference type="PANTHER" id="PTHR34384">
    <property type="entry name" value="L-2,3-DIAMINOPROPANOATE--CITRATE LIGASE"/>
    <property type="match status" value="1"/>
</dbReference>
<proteinExistence type="inferred from homology"/>
<sequence>MTGPSSAVAGPARPEEATVLAHARRNALRRLVRCLFAENILDVTRLALSPDGREARFPLADGNAHLHFAHLVVAPARTIVLHGPITRVRASGAREPVADPDMFLDLVQDQFDVTPSPEGLAGLKADMANSIANDVAARRHRQSWNRDLARRIRAAGAADLPTYLRRHSDVRATAILLDQWGALEGHPFYPTWKTRPGLSEAEVAALSPEFAARVPVRVAALRADMAHAETMPHVTSVHAWFASAFPETWEPWRAGLVARGLDAADWLPLPIHAWHLEAFVRAHFADATAEGILILDGPEIETAPSMSFRTMMPEGPPDAPFIKLPIALWMTSEQRSLQAKSIHMGPRNSAVIATILDREQGFGGRLAIYPEEVAYHYRHAVDRDDAPGKNLSVVFRATASAFAACAGNLHVPVAALFTALPDTGRPFVTALIGNGDPEAFFRAYARTVVQPVLAIYLLYGIGLEAHQQNTSVVFDSDGQPLRILVRDFGDGRTFAPLLEERGLTLEPYRYPGILPTVFRDDIEPVRALVLNACFVCHLHELALALTAAYALPATRLWEILGAETQAAFAAVADRVEPALWSAERDAFLRAPWTARSLLRMHLLRYSDYRLQHALPNPLDPATCGR</sequence>
<keyword evidence="5" id="KW-1185">Reference proteome</keyword>
<evidence type="ECO:0000259" key="3">
    <source>
        <dbReference type="Pfam" id="PF06276"/>
    </source>
</evidence>
<feature type="domain" description="Aerobactin siderophore biosynthesis IucA/IucC N-terminal" evidence="2">
    <location>
        <begin position="177"/>
        <end position="417"/>
    </location>
</feature>
<dbReference type="Pfam" id="PF06276">
    <property type="entry name" value="FhuF"/>
    <property type="match status" value="1"/>
</dbReference>
<feature type="domain" description="Aerobactin siderophore biosynthesis IucA/IucC-like C-terminal" evidence="3">
    <location>
        <begin position="439"/>
        <end position="608"/>
    </location>
</feature>
<accession>A0AA37T994</accession>
<dbReference type="EMBL" id="BSPL01000010">
    <property type="protein sequence ID" value="GLS69155.1"/>
    <property type="molecule type" value="Genomic_DNA"/>
</dbReference>
<dbReference type="Pfam" id="PF04183">
    <property type="entry name" value="IucA_IucC"/>
    <property type="match status" value="1"/>
</dbReference>
<comment type="caution">
    <text evidence="4">The sequence shown here is derived from an EMBL/GenBank/DDBJ whole genome shotgun (WGS) entry which is preliminary data.</text>
</comment>
<protein>
    <recommendedName>
        <fullName evidence="6">IucA/IucC family siderophore biosynthesis protein</fullName>
    </recommendedName>
</protein>
<dbReference type="PANTHER" id="PTHR34384:SF5">
    <property type="entry name" value="L-2,3-DIAMINOPROPANOATE--CITRATE LIGASE"/>
    <property type="match status" value="1"/>
</dbReference>
<gene>
    <name evidence="4" type="ORF">GCM10007890_11670</name>
</gene>
<evidence type="ECO:0008006" key="6">
    <source>
        <dbReference type="Google" id="ProtNLM"/>
    </source>
</evidence>
<dbReference type="Gene3D" id="1.10.510.40">
    <property type="match status" value="1"/>
</dbReference>
<dbReference type="InterPro" id="IPR007310">
    <property type="entry name" value="Aerobactin_biosyn_IucA/IucC_N"/>
</dbReference>
<dbReference type="InterPro" id="IPR022770">
    <property type="entry name" value="IucA/IucC-like_C"/>
</dbReference>
<dbReference type="RefSeq" id="WP_238196896.1">
    <property type="nucleotide sequence ID" value="NZ_BPQZ01000014.1"/>
</dbReference>
<evidence type="ECO:0000259" key="2">
    <source>
        <dbReference type="Pfam" id="PF04183"/>
    </source>
</evidence>
<dbReference type="GO" id="GO:0016881">
    <property type="term" value="F:acid-amino acid ligase activity"/>
    <property type="evidence" value="ECO:0007669"/>
    <property type="project" value="UniProtKB-ARBA"/>
</dbReference>
<comment type="similarity">
    <text evidence="1">Belongs to the IucA/IucC family.</text>
</comment>
<evidence type="ECO:0000256" key="1">
    <source>
        <dbReference type="ARBA" id="ARBA00007832"/>
    </source>
</evidence>
<evidence type="ECO:0000313" key="4">
    <source>
        <dbReference type="EMBL" id="GLS69155.1"/>
    </source>
</evidence>
<dbReference type="InterPro" id="IPR037455">
    <property type="entry name" value="LucA/IucC-like"/>
</dbReference>
<reference evidence="5" key="1">
    <citation type="journal article" date="2019" name="Int. J. Syst. Evol. Microbiol.">
        <title>The Global Catalogue of Microorganisms (GCM) 10K type strain sequencing project: providing services to taxonomists for standard genome sequencing and annotation.</title>
        <authorList>
            <consortium name="The Broad Institute Genomics Platform"/>
            <consortium name="The Broad Institute Genome Sequencing Center for Infectious Disease"/>
            <person name="Wu L."/>
            <person name="Ma J."/>
        </authorList>
    </citation>
    <scope>NUCLEOTIDE SEQUENCE [LARGE SCALE GENOMIC DNA]</scope>
    <source>
        <strain evidence="5">NBRC 103632</strain>
    </source>
</reference>
<dbReference type="Proteomes" id="UP001157440">
    <property type="component" value="Unassembled WGS sequence"/>
</dbReference>
<evidence type="ECO:0000313" key="5">
    <source>
        <dbReference type="Proteomes" id="UP001157440"/>
    </source>
</evidence>